<feature type="domain" description="FAM50A/XAP5 C-terminal" evidence="2">
    <location>
        <begin position="180"/>
        <end position="357"/>
    </location>
</feature>
<name>A0A9P4KCR4_9PLEO</name>
<dbReference type="OrthoDB" id="1562195at2759"/>
<organism evidence="3 4">
    <name type="scientific">Lojkania enalia</name>
    <dbReference type="NCBI Taxonomy" id="147567"/>
    <lineage>
        <taxon>Eukaryota</taxon>
        <taxon>Fungi</taxon>
        <taxon>Dikarya</taxon>
        <taxon>Ascomycota</taxon>
        <taxon>Pezizomycotina</taxon>
        <taxon>Dothideomycetes</taxon>
        <taxon>Pleosporomycetidae</taxon>
        <taxon>Pleosporales</taxon>
        <taxon>Pleosporales incertae sedis</taxon>
        <taxon>Lojkania</taxon>
    </lineage>
</organism>
<feature type="compositionally biased region" description="Basic and acidic residues" evidence="1">
    <location>
        <begin position="51"/>
        <end position="60"/>
    </location>
</feature>
<evidence type="ECO:0000313" key="3">
    <source>
        <dbReference type="EMBL" id="KAF2266842.1"/>
    </source>
</evidence>
<feature type="compositionally biased region" description="Basic and acidic residues" evidence="1">
    <location>
        <begin position="296"/>
        <end position="305"/>
    </location>
</feature>
<accession>A0A9P4KCR4</accession>
<feature type="compositionally biased region" description="Polar residues" evidence="1">
    <location>
        <begin position="110"/>
        <end position="127"/>
    </location>
</feature>
<dbReference type="PANTHER" id="PTHR12722:SF0">
    <property type="entry name" value="PROTEIN FAM50A"/>
    <property type="match status" value="1"/>
</dbReference>
<dbReference type="PANTHER" id="PTHR12722">
    <property type="entry name" value="XAP-5 PROTEIN-RELATED"/>
    <property type="match status" value="1"/>
</dbReference>
<dbReference type="GO" id="GO:0005634">
    <property type="term" value="C:nucleus"/>
    <property type="evidence" value="ECO:0007669"/>
    <property type="project" value="InterPro"/>
</dbReference>
<feature type="region of interest" description="Disordered" evidence="1">
    <location>
        <begin position="291"/>
        <end position="315"/>
    </location>
</feature>
<proteinExistence type="predicted"/>
<dbReference type="EMBL" id="ML986595">
    <property type="protein sequence ID" value="KAF2266842.1"/>
    <property type="molecule type" value="Genomic_DNA"/>
</dbReference>
<dbReference type="Proteomes" id="UP000800093">
    <property type="component" value="Unassembled WGS sequence"/>
</dbReference>
<dbReference type="InterPro" id="IPR007005">
    <property type="entry name" value="XAP5"/>
</dbReference>
<comment type="caution">
    <text evidence="3">The sequence shown here is derived from an EMBL/GenBank/DDBJ whole genome shotgun (WGS) entry which is preliminary data.</text>
</comment>
<dbReference type="Pfam" id="PF04921">
    <property type="entry name" value="XAP5"/>
    <property type="match status" value="1"/>
</dbReference>
<evidence type="ECO:0000259" key="2">
    <source>
        <dbReference type="Pfam" id="PF04921"/>
    </source>
</evidence>
<dbReference type="InterPro" id="IPR048337">
    <property type="entry name" value="FAM50A/XAP5_C"/>
</dbReference>
<protein>
    <submittedName>
        <fullName evidence="3">XAP5-domain-containing protein</fullName>
    </submittedName>
</protein>
<evidence type="ECO:0000256" key="1">
    <source>
        <dbReference type="SAM" id="MobiDB-lite"/>
    </source>
</evidence>
<dbReference type="GO" id="GO:0006325">
    <property type="term" value="P:chromatin organization"/>
    <property type="evidence" value="ECO:0007669"/>
    <property type="project" value="TreeGrafter"/>
</dbReference>
<feature type="compositionally biased region" description="Polar residues" evidence="1">
    <location>
        <begin position="62"/>
        <end position="72"/>
    </location>
</feature>
<sequence>MDKFTPANDRSRSGTPANSRFTSQAATAEDLLKEQTVGLVNLSDFRKRRAEALERKEREGSNVGSGSSTPNDGASVPQPSFKKKRKVAAKGKLSFGFDEDDADDSSASATPTPRGSTPADSSAFTSENETKAAMKKKLAANTAIGPKPRVMTKSALLREAQQAELVRKDFLAMREAVKATEIVIPFVFYDGSNTPGGRCRVKKGDHIWLFLDKARKVGAELGVGGDKSKRDWARVSVDDLMFVRGEVIIPHHYEFYYFLFNKVIGFNGLIFNYSAEVTSATPIPIEEMAKNSDYNPLERPDKNNEKASTIPDSELEGFDDDPAITKVVDRRWYERNKHIFPASVWEEYKPEKDLSKTQRKDVEGNAFFFS</sequence>
<dbReference type="AlphaFoldDB" id="A0A9P4KCR4"/>
<gene>
    <name evidence="3" type="ORF">CC78DRAFT_458356</name>
</gene>
<keyword evidence="4" id="KW-1185">Reference proteome</keyword>
<feature type="compositionally biased region" description="Polar residues" evidence="1">
    <location>
        <begin position="13"/>
        <end position="26"/>
    </location>
</feature>
<feature type="region of interest" description="Disordered" evidence="1">
    <location>
        <begin position="51"/>
        <end position="145"/>
    </location>
</feature>
<feature type="region of interest" description="Disordered" evidence="1">
    <location>
        <begin position="1"/>
        <end position="29"/>
    </location>
</feature>
<evidence type="ECO:0000313" key="4">
    <source>
        <dbReference type="Proteomes" id="UP000800093"/>
    </source>
</evidence>
<reference evidence="4" key="1">
    <citation type="journal article" date="2020" name="Stud. Mycol.">
        <title>101 Dothideomycetes genomes: A test case for predicting lifestyles and emergence of pathogens.</title>
        <authorList>
            <person name="Haridas S."/>
            <person name="Albert R."/>
            <person name="Binder M."/>
            <person name="Bloem J."/>
            <person name="LaButti K."/>
            <person name="Salamov A."/>
            <person name="Andreopoulos B."/>
            <person name="Baker S."/>
            <person name="Barry K."/>
            <person name="Bills G."/>
            <person name="Bluhm B."/>
            <person name="Cannon C."/>
            <person name="Castanera R."/>
            <person name="Culley D."/>
            <person name="Daum C."/>
            <person name="Ezra D."/>
            <person name="Gonzalez J."/>
            <person name="Henrissat B."/>
            <person name="Kuo A."/>
            <person name="Liang C."/>
            <person name="Lipzen A."/>
            <person name="Lutzoni F."/>
            <person name="Magnuson J."/>
            <person name="Mondo S."/>
            <person name="Nolan M."/>
            <person name="Ohm R."/>
            <person name="Pangilinan J."/>
            <person name="Park H.-J."/>
            <person name="Ramirez L."/>
            <person name="Alfaro M."/>
            <person name="Sun H."/>
            <person name="Tritt A."/>
            <person name="Yoshinaga Y."/>
            <person name="Zwiers L.-H."/>
            <person name="Turgeon B."/>
            <person name="Goodwin S."/>
            <person name="Spatafora J."/>
            <person name="Crous P."/>
            <person name="Grigoriev I."/>
        </authorList>
    </citation>
    <scope>NUCLEOTIDE SEQUENCE [LARGE SCALE GENOMIC DNA]</scope>
    <source>
        <strain evidence="4">CBS 304.66</strain>
    </source>
</reference>